<keyword evidence="3" id="KW-1185">Reference proteome</keyword>
<dbReference type="Pfam" id="PF04149">
    <property type="entry name" value="DUF397"/>
    <property type="match status" value="1"/>
</dbReference>
<reference evidence="2 3" key="1">
    <citation type="submission" date="2020-03" db="EMBL/GenBank/DDBJ databases">
        <title>Whole genome shotgun sequence of Phytohabitans flavus NBRC 107702.</title>
        <authorList>
            <person name="Komaki H."/>
            <person name="Tamura T."/>
        </authorList>
    </citation>
    <scope>NUCLEOTIDE SEQUENCE [LARGE SCALE GENOMIC DNA]</scope>
    <source>
        <strain evidence="2 3">NBRC 107702</strain>
    </source>
</reference>
<dbReference type="RefSeq" id="WP_173041899.1">
    <property type="nucleotide sequence ID" value="NZ_AP022870.1"/>
</dbReference>
<accession>A0A6F8Y8M8</accession>
<evidence type="ECO:0000313" key="2">
    <source>
        <dbReference type="EMBL" id="BCB82338.1"/>
    </source>
</evidence>
<reference evidence="2 3" key="2">
    <citation type="submission" date="2020-03" db="EMBL/GenBank/DDBJ databases">
        <authorList>
            <person name="Ichikawa N."/>
            <person name="Kimura A."/>
            <person name="Kitahashi Y."/>
            <person name="Uohara A."/>
        </authorList>
    </citation>
    <scope>NUCLEOTIDE SEQUENCE [LARGE SCALE GENOMIC DNA]</scope>
    <source>
        <strain evidence="2 3">NBRC 107702</strain>
    </source>
</reference>
<proteinExistence type="predicted"/>
<dbReference type="InterPro" id="IPR007278">
    <property type="entry name" value="DUF397"/>
</dbReference>
<name>A0A6F8Y8M8_9ACTN</name>
<protein>
    <recommendedName>
        <fullName evidence="1">DUF397 domain-containing protein</fullName>
    </recommendedName>
</protein>
<dbReference type="AlphaFoldDB" id="A0A6F8Y8M8"/>
<dbReference type="KEGG" id="pfla:Pflav_087480"/>
<evidence type="ECO:0000313" key="3">
    <source>
        <dbReference type="Proteomes" id="UP000502508"/>
    </source>
</evidence>
<organism evidence="2 3">
    <name type="scientific">Phytohabitans flavus</name>
    <dbReference type="NCBI Taxonomy" id="1076124"/>
    <lineage>
        <taxon>Bacteria</taxon>
        <taxon>Bacillati</taxon>
        <taxon>Actinomycetota</taxon>
        <taxon>Actinomycetes</taxon>
        <taxon>Micromonosporales</taxon>
        <taxon>Micromonosporaceae</taxon>
    </lineage>
</organism>
<dbReference type="Proteomes" id="UP000502508">
    <property type="component" value="Chromosome"/>
</dbReference>
<dbReference type="EMBL" id="AP022870">
    <property type="protein sequence ID" value="BCB82338.1"/>
    <property type="molecule type" value="Genomic_DNA"/>
</dbReference>
<evidence type="ECO:0000259" key="1">
    <source>
        <dbReference type="Pfam" id="PF04149"/>
    </source>
</evidence>
<sequence>MEQTAALVWRKSGRCDTNTCVEVAEVGRDIAIRDSKRPDGPTLLFTRSEWDAFVGGVHDGDFVFD</sequence>
<feature type="domain" description="DUF397" evidence="1">
    <location>
        <begin position="7"/>
        <end position="57"/>
    </location>
</feature>
<gene>
    <name evidence="2" type="ORF">Pflav_087480</name>
</gene>